<comment type="caution">
    <text evidence="6">The sequence shown here is derived from an EMBL/GenBank/DDBJ whole genome shotgun (WGS) entry which is preliminary data.</text>
</comment>
<proteinExistence type="predicted"/>
<accession>A0ABV3U9U2</accession>
<dbReference type="GO" id="GO:0004527">
    <property type="term" value="F:exonuclease activity"/>
    <property type="evidence" value="ECO:0007669"/>
    <property type="project" value="UniProtKB-KW"/>
</dbReference>
<dbReference type="RefSeq" id="WP_368382389.1">
    <property type="nucleotide sequence ID" value="NZ_JBFRYA010000012.1"/>
</dbReference>
<dbReference type="NCBIfam" id="TIGR00573">
    <property type="entry name" value="dnaq"/>
    <property type="match status" value="1"/>
</dbReference>
<dbReference type="CDD" id="cd06127">
    <property type="entry name" value="DEDDh"/>
    <property type="match status" value="1"/>
</dbReference>
<sequence>MPPYFVAHSAARRVRDAGCGVLANYRFALVDLETTGGQADHDQIMEAAVRLIDGERELEWQSLLDPGCAVPSFIQGLTGIHSSMVRGKPSFSQVEETLWSYLDEAILVAHNARFDAGFLRANFARVGRDYQPRVLCTLKLARTLYPEWPRHGLEAICERIGFYSEVHHRAMADVDAMKAFLDYARADKGEAVFNFEVGLLVGLPVLPPSISQEEVDAIPCLPGIYRLRGEAGELLYLGSASSLQTQVLRHFENSAGDSKAVKLARRIYRVEWQALAGNLSVGLHYSSALRFEKPLMQRRAKALGRACCARFISAANGDVQLRLRSGLPANIAETGEVLALFRDRKHAKSRIAELAVEHQLCPRRLGVIADCEECECGACVSDIGANDGGGMQAIAAVKAALTGYLYEPWPFTEPVLIYEQNAAGNSEWHLVDDWRHYGSFIWDAKLTQLLEFGDSATPLSLAAASLRCKQPKELQYEHYRLLRAFRNELWWLPLSQFTEQSAK</sequence>
<dbReference type="InterPro" id="IPR036397">
    <property type="entry name" value="RNaseH_sf"/>
</dbReference>
<dbReference type="InterPro" id="IPR012337">
    <property type="entry name" value="RNaseH-like_sf"/>
</dbReference>
<dbReference type="SMART" id="SM00479">
    <property type="entry name" value="EXOIII"/>
    <property type="match status" value="1"/>
</dbReference>
<dbReference type="PANTHER" id="PTHR30231">
    <property type="entry name" value="DNA POLYMERASE III SUBUNIT EPSILON"/>
    <property type="match status" value="1"/>
</dbReference>
<keyword evidence="2" id="KW-0540">Nuclease</keyword>
<gene>
    <name evidence="6" type="ORF">AB4876_13935</name>
</gene>
<feature type="domain" description="GIY-YIG" evidence="5">
    <location>
        <begin position="220"/>
        <end position="305"/>
    </location>
</feature>
<keyword evidence="7" id="KW-1185">Reference proteome</keyword>
<dbReference type="InterPro" id="IPR000305">
    <property type="entry name" value="GIY-YIG_endonuc"/>
</dbReference>
<dbReference type="InterPro" id="IPR006054">
    <property type="entry name" value="DnaQ"/>
</dbReference>
<dbReference type="SUPFAM" id="SSF82771">
    <property type="entry name" value="GIY-YIG endonuclease"/>
    <property type="match status" value="1"/>
</dbReference>
<evidence type="ECO:0000259" key="5">
    <source>
        <dbReference type="PROSITE" id="PS50164"/>
    </source>
</evidence>
<dbReference type="PROSITE" id="PS50164">
    <property type="entry name" value="GIY_YIG"/>
    <property type="match status" value="1"/>
</dbReference>
<name>A0ABV3U9U2_9GAMM</name>
<comment type="catalytic activity">
    <reaction evidence="4">
        <text>DNA(n) + a 2'-deoxyribonucleoside 5'-triphosphate = DNA(n+1) + diphosphate</text>
        <dbReference type="Rhea" id="RHEA:22508"/>
        <dbReference type="Rhea" id="RHEA-COMP:17339"/>
        <dbReference type="Rhea" id="RHEA-COMP:17340"/>
        <dbReference type="ChEBI" id="CHEBI:33019"/>
        <dbReference type="ChEBI" id="CHEBI:61560"/>
        <dbReference type="ChEBI" id="CHEBI:173112"/>
        <dbReference type="EC" id="2.7.7.7"/>
    </reaction>
</comment>
<evidence type="ECO:0000256" key="3">
    <source>
        <dbReference type="ARBA" id="ARBA00022839"/>
    </source>
</evidence>
<dbReference type="SUPFAM" id="SSF53098">
    <property type="entry name" value="Ribonuclease H-like"/>
    <property type="match status" value="1"/>
</dbReference>
<organism evidence="6 7">
    <name type="scientific">Zhongshania guokunii</name>
    <dbReference type="NCBI Taxonomy" id="641783"/>
    <lineage>
        <taxon>Bacteria</taxon>
        <taxon>Pseudomonadati</taxon>
        <taxon>Pseudomonadota</taxon>
        <taxon>Gammaproteobacteria</taxon>
        <taxon>Cellvibrionales</taxon>
        <taxon>Spongiibacteraceae</taxon>
        <taxon>Zhongshania</taxon>
    </lineage>
</organism>
<evidence type="ECO:0000313" key="6">
    <source>
        <dbReference type="EMBL" id="MEX1670017.1"/>
    </source>
</evidence>
<dbReference type="EMBL" id="JBFRYA010000012">
    <property type="protein sequence ID" value="MEX1670017.1"/>
    <property type="molecule type" value="Genomic_DNA"/>
</dbReference>
<evidence type="ECO:0000256" key="4">
    <source>
        <dbReference type="ARBA" id="ARBA00049244"/>
    </source>
</evidence>
<evidence type="ECO:0000256" key="1">
    <source>
        <dbReference type="ARBA" id="ARBA00012417"/>
    </source>
</evidence>
<dbReference type="Pfam" id="PF00929">
    <property type="entry name" value="RNase_T"/>
    <property type="match status" value="1"/>
</dbReference>
<dbReference type="Gene3D" id="3.40.1440.10">
    <property type="entry name" value="GIY-YIG endonuclease"/>
    <property type="match status" value="1"/>
</dbReference>
<dbReference type="PANTHER" id="PTHR30231:SF37">
    <property type="entry name" value="EXODEOXYRIBONUCLEASE 10"/>
    <property type="match status" value="1"/>
</dbReference>
<dbReference type="Proteomes" id="UP001557485">
    <property type="component" value="Unassembled WGS sequence"/>
</dbReference>
<keyword evidence="3 6" id="KW-0269">Exonuclease</keyword>
<dbReference type="Gene3D" id="3.30.420.10">
    <property type="entry name" value="Ribonuclease H-like superfamily/Ribonuclease H"/>
    <property type="match status" value="1"/>
</dbReference>
<dbReference type="InterPro" id="IPR035901">
    <property type="entry name" value="GIY-YIG_endonuc_sf"/>
</dbReference>
<keyword evidence="3 6" id="KW-0378">Hydrolase</keyword>
<reference evidence="6 7" key="1">
    <citation type="journal article" date="2011" name="Int. J. Syst. Evol. Microbiol.">
        <title>Zhongshania antarctica gen. nov., sp. nov. and Zhongshania guokunii sp. nov., gammaproteobacteria respectively isolated from coastal attached (fast) ice and surface seawater of the Antarctic.</title>
        <authorList>
            <person name="Li H.J."/>
            <person name="Zhang X.Y."/>
            <person name="Chen C.X."/>
            <person name="Zhang Y.J."/>
            <person name="Gao Z.M."/>
            <person name="Yu Y."/>
            <person name="Chen X.L."/>
            <person name="Chen B."/>
            <person name="Zhang Y.Z."/>
        </authorList>
    </citation>
    <scope>NUCLEOTIDE SEQUENCE [LARGE SCALE GENOMIC DNA]</scope>
    <source>
        <strain evidence="6 7">ZS6-22T</strain>
    </source>
</reference>
<dbReference type="EC" id="2.7.7.7" evidence="1"/>
<evidence type="ECO:0000313" key="7">
    <source>
        <dbReference type="Proteomes" id="UP001557485"/>
    </source>
</evidence>
<protein>
    <recommendedName>
        <fullName evidence="1">DNA-directed DNA polymerase</fullName>
        <ecNumber evidence="1">2.7.7.7</ecNumber>
    </recommendedName>
</protein>
<dbReference type="InterPro" id="IPR013520">
    <property type="entry name" value="Ribonucl_H"/>
</dbReference>
<evidence type="ECO:0000256" key="2">
    <source>
        <dbReference type="ARBA" id="ARBA00022722"/>
    </source>
</evidence>